<dbReference type="PROSITE" id="PS01117">
    <property type="entry name" value="HTH_MARR_1"/>
    <property type="match status" value="1"/>
</dbReference>
<dbReference type="InterPro" id="IPR023187">
    <property type="entry name" value="Tscrpt_reg_MarR-type_CS"/>
</dbReference>
<evidence type="ECO:0000313" key="5">
    <source>
        <dbReference type="EMBL" id="MBZ5737000.1"/>
    </source>
</evidence>
<keyword evidence="1" id="KW-0805">Transcription regulation</keyword>
<feature type="domain" description="HTH marR-type" evidence="4">
    <location>
        <begin position="1"/>
        <end position="134"/>
    </location>
</feature>
<dbReference type="PANTHER" id="PTHR39515">
    <property type="entry name" value="CONSERVED PROTEIN"/>
    <property type="match status" value="1"/>
</dbReference>
<dbReference type="Proteomes" id="UP000780875">
    <property type="component" value="Unassembled WGS sequence"/>
</dbReference>
<evidence type="ECO:0000259" key="4">
    <source>
        <dbReference type="PROSITE" id="PS50995"/>
    </source>
</evidence>
<organism evidence="5 6">
    <name type="scientific">Nocardioides mangrovi</name>
    <dbReference type="NCBI Taxonomy" id="2874580"/>
    <lineage>
        <taxon>Bacteria</taxon>
        <taxon>Bacillati</taxon>
        <taxon>Actinomycetota</taxon>
        <taxon>Actinomycetes</taxon>
        <taxon>Propionibacteriales</taxon>
        <taxon>Nocardioidaceae</taxon>
        <taxon>Nocardioides</taxon>
    </lineage>
</organism>
<dbReference type="InterPro" id="IPR052526">
    <property type="entry name" value="HTH-type_Bedaq_tolerance"/>
</dbReference>
<dbReference type="InterPro" id="IPR036390">
    <property type="entry name" value="WH_DNA-bd_sf"/>
</dbReference>
<dbReference type="InterPro" id="IPR000835">
    <property type="entry name" value="HTH_MarR-typ"/>
</dbReference>
<dbReference type="PRINTS" id="PR00598">
    <property type="entry name" value="HTHMARR"/>
</dbReference>
<dbReference type="PROSITE" id="PS50995">
    <property type="entry name" value="HTH_MARR_2"/>
    <property type="match status" value="1"/>
</dbReference>
<comment type="caution">
    <text evidence="5">The sequence shown here is derived from an EMBL/GenBank/DDBJ whole genome shotgun (WGS) entry which is preliminary data.</text>
</comment>
<protein>
    <submittedName>
        <fullName evidence="5">MarR family transcriptional regulator</fullName>
    </submittedName>
</protein>
<dbReference type="SMART" id="SM00347">
    <property type="entry name" value="HTH_MARR"/>
    <property type="match status" value="1"/>
</dbReference>
<accession>A0ABS7U829</accession>
<evidence type="ECO:0000256" key="1">
    <source>
        <dbReference type="ARBA" id="ARBA00023015"/>
    </source>
</evidence>
<dbReference type="SUPFAM" id="SSF46785">
    <property type="entry name" value="Winged helix' DNA-binding domain"/>
    <property type="match status" value="1"/>
</dbReference>
<dbReference type="Gene3D" id="1.10.287.100">
    <property type="match status" value="1"/>
</dbReference>
<name>A0ABS7U829_9ACTN</name>
<sequence>MRTTSTALLRRSVTALASRARAERGGDLSLGHVAVLGRVLVDGPLTPGEIGAQLAMTPQSLTRPLASLESHGLVRRTPDPADGRGSLIDATDAGRRAMRDEMAPRDRWLTEAVNAVCTVEEQELLARAAEVMLRVAAYGDRVVPVEP</sequence>
<dbReference type="Gene3D" id="1.10.10.10">
    <property type="entry name" value="Winged helix-like DNA-binding domain superfamily/Winged helix DNA-binding domain"/>
    <property type="match status" value="1"/>
</dbReference>
<proteinExistence type="predicted"/>
<gene>
    <name evidence="5" type="ORF">K8U61_02405</name>
</gene>
<dbReference type="PANTHER" id="PTHR39515:SF2">
    <property type="entry name" value="HTH-TYPE TRANSCRIPTIONAL REGULATOR RV0880"/>
    <property type="match status" value="1"/>
</dbReference>
<dbReference type="Pfam" id="PF12802">
    <property type="entry name" value="MarR_2"/>
    <property type="match status" value="1"/>
</dbReference>
<evidence type="ECO:0000313" key="6">
    <source>
        <dbReference type="Proteomes" id="UP000780875"/>
    </source>
</evidence>
<dbReference type="EMBL" id="JAIQZJ010000001">
    <property type="protein sequence ID" value="MBZ5737000.1"/>
    <property type="molecule type" value="Genomic_DNA"/>
</dbReference>
<dbReference type="InterPro" id="IPR036388">
    <property type="entry name" value="WH-like_DNA-bd_sf"/>
</dbReference>
<keyword evidence="3" id="KW-0804">Transcription</keyword>
<keyword evidence="6" id="KW-1185">Reference proteome</keyword>
<dbReference type="RefSeq" id="WP_224121367.1">
    <property type="nucleotide sequence ID" value="NZ_JAIQZJ010000001.1"/>
</dbReference>
<keyword evidence="2" id="KW-0238">DNA-binding</keyword>
<evidence type="ECO:0000256" key="3">
    <source>
        <dbReference type="ARBA" id="ARBA00023163"/>
    </source>
</evidence>
<evidence type="ECO:0000256" key="2">
    <source>
        <dbReference type="ARBA" id="ARBA00023125"/>
    </source>
</evidence>
<reference evidence="5 6" key="1">
    <citation type="submission" date="2021-09" db="EMBL/GenBank/DDBJ databases">
        <title>Whole genome sequence of Nocardioides sp. GBK3QG-3.</title>
        <authorList>
            <person name="Tuo L."/>
        </authorList>
    </citation>
    <scope>NUCLEOTIDE SEQUENCE [LARGE SCALE GENOMIC DNA]</scope>
    <source>
        <strain evidence="5 6">GBK3QG-3</strain>
    </source>
</reference>